<dbReference type="InterPro" id="IPR006721">
    <property type="entry name" value="ATP_synth_F1_esu_mt"/>
</dbReference>
<dbReference type="Proteomes" id="UP000695007">
    <property type="component" value="Unplaced"/>
</dbReference>
<dbReference type="AlphaFoldDB" id="A0AAJ6YCE0"/>
<dbReference type="InterPro" id="IPR036742">
    <property type="entry name" value="ATP_synth_F1_esu_sf_mt"/>
</dbReference>
<dbReference type="GO" id="GO:0045259">
    <property type="term" value="C:proton-transporting ATP synthase complex"/>
    <property type="evidence" value="ECO:0007669"/>
    <property type="project" value="InterPro"/>
</dbReference>
<dbReference type="GO" id="GO:0042776">
    <property type="term" value="P:proton motive force-driven mitochondrial ATP synthesis"/>
    <property type="evidence" value="ECO:0007669"/>
    <property type="project" value="TreeGrafter"/>
</dbReference>
<dbReference type="GO" id="GO:0046933">
    <property type="term" value="F:proton-transporting ATP synthase activity, rotational mechanism"/>
    <property type="evidence" value="ECO:0007669"/>
    <property type="project" value="InterPro"/>
</dbReference>
<dbReference type="CDD" id="cd12153">
    <property type="entry name" value="F1-ATPase_epsilon"/>
    <property type="match status" value="1"/>
</dbReference>
<dbReference type="SUPFAM" id="SSF48690">
    <property type="entry name" value="Epsilon subunit of mitochondrial F1F0-ATP synthase"/>
    <property type="match status" value="1"/>
</dbReference>
<accession>A0AAJ6YCE0</accession>
<dbReference type="PANTHER" id="PTHR12448:SF0">
    <property type="entry name" value="ATP SYNTHASE SUBUNIT EPSILON, MITOCHONDRIAL"/>
    <property type="match status" value="1"/>
</dbReference>
<name>A0AAJ6YCE0_9HYME</name>
<dbReference type="Pfam" id="PF04627">
    <property type="entry name" value="ATP-synt_Eps"/>
    <property type="match status" value="1"/>
</dbReference>
<dbReference type="PANTHER" id="PTHR12448">
    <property type="entry name" value="ATP SYNTHASE EPSILON CHAIN, MITOCHONDRIAL"/>
    <property type="match status" value="1"/>
</dbReference>
<dbReference type="GeneID" id="105360174"/>
<sequence length="55" mass="6429">MLRWRQAGLNYINYSQISAKLVRHALKADLQADAEKRDQTNVKFVQWKDGKPLSK</sequence>
<dbReference type="Gene3D" id="1.10.1620.20">
    <property type="entry name" value="ATP synthase, F1 complex, epsilon subunit superfamily, mitochondrial"/>
    <property type="match status" value="1"/>
</dbReference>
<organism evidence="2 3">
    <name type="scientific">Ceratosolen solmsi marchali</name>
    <dbReference type="NCBI Taxonomy" id="326594"/>
    <lineage>
        <taxon>Eukaryota</taxon>
        <taxon>Metazoa</taxon>
        <taxon>Ecdysozoa</taxon>
        <taxon>Arthropoda</taxon>
        <taxon>Hexapoda</taxon>
        <taxon>Insecta</taxon>
        <taxon>Pterygota</taxon>
        <taxon>Neoptera</taxon>
        <taxon>Endopterygota</taxon>
        <taxon>Hymenoptera</taxon>
        <taxon>Apocrita</taxon>
        <taxon>Proctotrupomorpha</taxon>
        <taxon>Chalcidoidea</taxon>
        <taxon>Agaonidae</taxon>
        <taxon>Agaoninae</taxon>
        <taxon>Ceratosolen</taxon>
    </lineage>
</organism>
<reference evidence="3" key="1">
    <citation type="submission" date="2025-08" db="UniProtKB">
        <authorList>
            <consortium name="RefSeq"/>
        </authorList>
    </citation>
    <scope>IDENTIFICATION</scope>
</reference>
<dbReference type="RefSeq" id="XP_011495295.1">
    <property type="nucleotide sequence ID" value="XM_011496993.1"/>
</dbReference>
<dbReference type="GO" id="GO:0005743">
    <property type="term" value="C:mitochondrial inner membrane"/>
    <property type="evidence" value="ECO:0007669"/>
    <property type="project" value="InterPro"/>
</dbReference>
<protein>
    <submittedName>
        <fullName evidence="3">ATP synthase subunit epsilon, mitochondrial-like</fullName>
    </submittedName>
</protein>
<dbReference type="KEGG" id="csol:105360174"/>
<evidence type="ECO:0000313" key="2">
    <source>
        <dbReference type="Proteomes" id="UP000695007"/>
    </source>
</evidence>
<evidence type="ECO:0000313" key="3">
    <source>
        <dbReference type="RefSeq" id="XP_011495295.1"/>
    </source>
</evidence>
<proteinExistence type="inferred from homology"/>
<evidence type="ECO:0000256" key="1">
    <source>
        <dbReference type="ARBA" id="ARBA00009502"/>
    </source>
</evidence>
<gene>
    <name evidence="3" type="primary">LOC105360174</name>
</gene>
<comment type="similarity">
    <text evidence="1">Belongs to the eukaryotic ATPase epsilon family.</text>
</comment>
<keyword evidence="2" id="KW-1185">Reference proteome</keyword>